<feature type="binding site" evidence="18">
    <location>
        <position position="686"/>
    </location>
    <ligand>
        <name>ATP</name>
        <dbReference type="ChEBI" id="CHEBI:30616"/>
    </ligand>
</feature>
<dbReference type="Pfam" id="PF07714">
    <property type="entry name" value="PK_Tyr_Ser-Thr"/>
    <property type="match status" value="1"/>
</dbReference>
<comment type="caution">
    <text evidence="21">The sequence shown here is derived from an EMBL/GenBank/DDBJ whole genome shotgun (WGS) entry which is preliminary data.</text>
</comment>
<keyword evidence="8" id="KW-0677">Repeat</keyword>
<dbReference type="PROSITE" id="PS51450">
    <property type="entry name" value="LRR"/>
    <property type="match status" value="1"/>
</dbReference>
<feature type="transmembrane region" description="Helical" evidence="19">
    <location>
        <begin position="581"/>
        <end position="600"/>
    </location>
</feature>
<dbReference type="Gene3D" id="2.60.120.430">
    <property type="entry name" value="Galactose-binding lectin"/>
    <property type="match status" value="1"/>
</dbReference>
<keyword evidence="5" id="KW-0808">Transferase</keyword>
<evidence type="ECO:0000256" key="5">
    <source>
        <dbReference type="ARBA" id="ARBA00022679"/>
    </source>
</evidence>
<dbReference type="GO" id="GO:0016020">
    <property type="term" value="C:membrane"/>
    <property type="evidence" value="ECO:0007669"/>
    <property type="project" value="UniProtKB-SubCell"/>
</dbReference>
<evidence type="ECO:0000313" key="22">
    <source>
        <dbReference type="Proteomes" id="UP000824469"/>
    </source>
</evidence>
<dbReference type="InterPro" id="IPR024788">
    <property type="entry name" value="Malectin-like_Carb-bd_dom"/>
</dbReference>
<dbReference type="FunFam" id="3.80.10.10:FF:000041">
    <property type="entry name" value="LRR receptor-like serine/threonine-protein kinase ERECTA"/>
    <property type="match status" value="1"/>
</dbReference>
<evidence type="ECO:0000256" key="19">
    <source>
        <dbReference type="SAM" id="Phobius"/>
    </source>
</evidence>
<evidence type="ECO:0000256" key="12">
    <source>
        <dbReference type="ARBA" id="ARBA00022989"/>
    </source>
</evidence>
<dbReference type="GO" id="GO:0004674">
    <property type="term" value="F:protein serine/threonine kinase activity"/>
    <property type="evidence" value="ECO:0007669"/>
    <property type="project" value="UniProtKB-KW"/>
</dbReference>
<evidence type="ECO:0000256" key="18">
    <source>
        <dbReference type="PROSITE-ProRule" id="PRU10141"/>
    </source>
</evidence>
<dbReference type="CDD" id="cd14066">
    <property type="entry name" value="STKc_IRAK"/>
    <property type="match status" value="1"/>
</dbReference>
<evidence type="ECO:0000256" key="1">
    <source>
        <dbReference type="ARBA" id="ARBA00004167"/>
    </source>
</evidence>
<dbReference type="InterPro" id="IPR008271">
    <property type="entry name" value="Ser/Thr_kinase_AS"/>
</dbReference>
<keyword evidence="15" id="KW-0325">Glycoprotein</keyword>
<dbReference type="AlphaFoldDB" id="A0AA38LJW5"/>
<feature type="non-terminal residue" evidence="21">
    <location>
        <position position="1"/>
    </location>
</feature>
<dbReference type="Pfam" id="PF12799">
    <property type="entry name" value="LRR_4"/>
    <property type="match status" value="1"/>
</dbReference>
<dbReference type="SMART" id="SM00220">
    <property type="entry name" value="S_TKc"/>
    <property type="match status" value="1"/>
</dbReference>
<dbReference type="InterPro" id="IPR000719">
    <property type="entry name" value="Prot_kinase_dom"/>
</dbReference>
<comment type="subcellular location">
    <subcellularLocation>
        <location evidence="1">Membrane</location>
        <topology evidence="1">Single-pass membrane protein</topology>
    </subcellularLocation>
</comment>
<evidence type="ECO:0000256" key="14">
    <source>
        <dbReference type="ARBA" id="ARBA00023170"/>
    </source>
</evidence>
<sequence>WVFRNFTGKHVAESKPTLRDTNCESYKEVPLVVVSNTVFLLKLRMLENHQMGDFGLLKSVCFRVLILFVFGSPLVLAQPGFLSIACGATRNSTDGNNITWVSDAHYIDVGRTAQNLNASTLPFELQSVRFFPGLQLKSCYRLPIAPNATHLLRLTFFSGNQSLIPNTQTFYVSLEATGALFTITVDFADDRVNRASELIFTSSSEFINVCLTREDKSQVPFISAIELRKFRRGMYNRIQKGNVFLLHKRYDFGGTSLTRYPQDPYDRIWFPVPSDKHITKISTLASISDEQTEAFPPSGVMRTAWFTNATQLGLTLHSYDNTDLPEKSLIFFYFAEIERINASDSRIFDITANGMNISSRVNVLELTHGAYDTSKEISQEFKDLNSFKVELRKSEDSTLGPIINAMEHYVVYPTDPETLAGNVEALSEIQTVFGIRNWISDPCYPIELEGVTCSDQFISPVNVTGIHLSGWNLHGSIPPSFGKLTALINLSLDHNHLNHSLPNLSTLTHLERLHLQNNNLSGNIPTWLSGLKKLKELDLTNNKFSGDIPRELIRENLTFRYNNNPLLKIPKIRNSYERRRLVIGLIVASVIAITVALILITEYRKKILKETKMSGKARGSSTKINLKSFEEREYSLVEVPNPTKSRAFTLDEMITATQNFTQTIGKGGFGSVYYGKLSDGKEAAVKVLSLFSKQGVQEFLNEVDLLSRVNHRNLVTLLGYCNESRELMLIYEYMARGTLKDHIHGSEADHVKLDWRMRLQIVLDAAQGLEYLHVKCTPKIIHRDVKTANILLGNDLSGKLADFGLSRTTVDGGASHVTTTVKGTAGYLDPEYFNTHMLTEKSDVYSFGVVLFEIICGRQPINVWLPEEEINLTRWATPYLEDEDPNKLLEIVDNRLVSKYAIKSLSMVAKLAIRCVQPDPALRPTITQI</sequence>
<comment type="catalytic activity">
    <reaction evidence="17">
        <text>L-seryl-[protein] + ATP = O-phospho-L-seryl-[protein] + ADP + H(+)</text>
        <dbReference type="Rhea" id="RHEA:17989"/>
        <dbReference type="Rhea" id="RHEA-COMP:9863"/>
        <dbReference type="Rhea" id="RHEA-COMP:11604"/>
        <dbReference type="ChEBI" id="CHEBI:15378"/>
        <dbReference type="ChEBI" id="CHEBI:29999"/>
        <dbReference type="ChEBI" id="CHEBI:30616"/>
        <dbReference type="ChEBI" id="CHEBI:83421"/>
        <dbReference type="ChEBI" id="CHEBI:456216"/>
        <dbReference type="EC" id="2.7.11.1"/>
    </reaction>
</comment>
<dbReference type="Gene3D" id="1.10.510.10">
    <property type="entry name" value="Transferase(Phosphotransferase) domain 1"/>
    <property type="match status" value="1"/>
</dbReference>
<keyword evidence="10" id="KW-0418">Kinase</keyword>
<dbReference type="Gene3D" id="3.30.200.20">
    <property type="entry name" value="Phosphorylase Kinase, domain 1"/>
    <property type="match status" value="1"/>
</dbReference>
<dbReference type="InterPro" id="IPR001611">
    <property type="entry name" value="Leu-rich_rpt"/>
</dbReference>
<dbReference type="InterPro" id="IPR025875">
    <property type="entry name" value="Leu-rich_rpt_4"/>
</dbReference>
<evidence type="ECO:0000256" key="7">
    <source>
        <dbReference type="ARBA" id="ARBA00022729"/>
    </source>
</evidence>
<evidence type="ECO:0000256" key="9">
    <source>
        <dbReference type="ARBA" id="ARBA00022741"/>
    </source>
</evidence>
<keyword evidence="6 19" id="KW-0812">Transmembrane</keyword>
<dbReference type="EC" id="2.7.11.1" evidence="2"/>
<comment type="catalytic activity">
    <reaction evidence="16">
        <text>L-threonyl-[protein] + ATP = O-phospho-L-threonyl-[protein] + ADP + H(+)</text>
        <dbReference type="Rhea" id="RHEA:46608"/>
        <dbReference type="Rhea" id="RHEA-COMP:11060"/>
        <dbReference type="Rhea" id="RHEA-COMP:11605"/>
        <dbReference type="ChEBI" id="CHEBI:15378"/>
        <dbReference type="ChEBI" id="CHEBI:30013"/>
        <dbReference type="ChEBI" id="CHEBI:30616"/>
        <dbReference type="ChEBI" id="CHEBI:61977"/>
        <dbReference type="ChEBI" id="CHEBI:456216"/>
        <dbReference type="EC" id="2.7.11.1"/>
    </reaction>
</comment>
<name>A0AA38LJW5_TAXCH</name>
<evidence type="ECO:0000256" key="15">
    <source>
        <dbReference type="ARBA" id="ARBA00023180"/>
    </source>
</evidence>
<keyword evidence="7" id="KW-0732">Signal</keyword>
<dbReference type="Proteomes" id="UP000824469">
    <property type="component" value="Unassembled WGS sequence"/>
</dbReference>
<keyword evidence="14" id="KW-0675">Receptor</keyword>
<keyword evidence="3" id="KW-0723">Serine/threonine-protein kinase</keyword>
<feature type="non-terminal residue" evidence="21">
    <location>
        <position position="929"/>
    </location>
</feature>
<evidence type="ECO:0000256" key="17">
    <source>
        <dbReference type="ARBA" id="ARBA00048679"/>
    </source>
</evidence>
<dbReference type="EMBL" id="JAHRHJ020000002">
    <property type="protein sequence ID" value="KAH9326586.1"/>
    <property type="molecule type" value="Genomic_DNA"/>
</dbReference>
<keyword evidence="22" id="KW-1185">Reference proteome</keyword>
<keyword evidence="9 18" id="KW-0547">Nucleotide-binding</keyword>
<dbReference type="PROSITE" id="PS00107">
    <property type="entry name" value="PROTEIN_KINASE_ATP"/>
    <property type="match status" value="1"/>
</dbReference>
<protein>
    <recommendedName>
        <fullName evidence="2">non-specific serine/threonine protein kinase</fullName>
        <ecNumber evidence="2">2.7.11.1</ecNumber>
    </recommendedName>
</protein>
<evidence type="ECO:0000256" key="11">
    <source>
        <dbReference type="ARBA" id="ARBA00022840"/>
    </source>
</evidence>
<dbReference type="PANTHER" id="PTHR45631">
    <property type="entry name" value="OS07G0107800 PROTEIN-RELATED"/>
    <property type="match status" value="1"/>
</dbReference>
<dbReference type="GO" id="GO:0005524">
    <property type="term" value="F:ATP binding"/>
    <property type="evidence" value="ECO:0007669"/>
    <property type="project" value="UniProtKB-UniRule"/>
</dbReference>
<dbReference type="InterPro" id="IPR032675">
    <property type="entry name" value="LRR_dom_sf"/>
</dbReference>
<feature type="domain" description="Protein kinase" evidence="20">
    <location>
        <begin position="658"/>
        <end position="929"/>
    </location>
</feature>
<reference evidence="21 22" key="1">
    <citation type="journal article" date="2021" name="Nat. Plants">
        <title>The Taxus genome provides insights into paclitaxel biosynthesis.</title>
        <authorList>
            <person name="Xiong X."/>
            <person name="Gou J."/>
            <person name="Liao Q."/>
            <person name="Li Y."/>
            <person name="Zhou Q."/>
            <person name="Bi G."/>
            <person name="Li C."/>
            <person name="Du R."/>
            <person name="Wang X."/>
            <person name="Sun T."/>
            <person name="Guo L."/>
            <person name="Liang H."/>
            <person name="Lu P."/>
            <person name="Wu Y."/>
            <person name="Zhang Z."/>
            <person name="Ro D.K."/>
            <person name="Shang Y."/>
            <person name="Huang S."/>
            <person name="Yan J."/>
        </authorList>
    </citation>
    <scope>NUCLEOTIDE SEQUENCE [LARGE SCALE GENOMIC DNA]</scope>
    <source>
        <strain evidence="21">Ta-2019</strain>
    </source>
</reference>
<gene>
    <name evidence="21" type="ORF">KI387_006764</name>
</gene>
<proteinExistence type="predicted"/>
<evidence type="ECO:0000256" key="13">
    <source>
        <dbReference type="ARBA" id="ARBA00023136"/>
    </source>
</evidence>
<evidence type="ECO:0000313" key="21">
    <source>
        <dbReference type="EMBL" id="KAH9326586.1"/>
    </source>
</evidence>
<dbReference type="Gene3D" id="3.80.10.10">
    <property type="entry name" value="Ribonuclease Inhibitor"/>
    <property type="match status" value="1"/>
</dbReference>
<evidence type="ECO:0000256" key="2">
    <source>
        <dbReference type="ARBA" id="ARBA00012513"/>
    </source>
</evidence>
<evidence type="ECO:0000256" key="16">
    <source>
        <dbReference type="ARBA" id="ARBA00047899"/>
    </source>
</evidence>
<evidence type="ECO:0000256" key="4">
    <source>
        <dbReference type="ARBA" id="ARBA00022614"/>
    </source>
</evidence>
<evidence type="ECO:0000259" key="20">
    <source>
        <dbReference type="PROSITE" id="PS50011"/>
    </source>
</evidence>
<dbReference type="Pfam" id="PF12819">
    <property type="entry name" value="Malectin_like"/>
    <property type="match status" value="1"/>
</dbReference>
<dbReference type="FunFam" id="1.10.510.10:FF:000146">
    <property type="entry name" value="LRR receptor-like serine/threonine-protein kinase IOS1"/>
    <property type="match status" value="1"/>
</dbReference>
<dbReference type="FunFam" id="3.30.200.20:FF:000394">
    <property type="entry name" value="Leucine-rich repeat receptor-like protein kinase"/>
    <property type="match status" value="1"/>
</dbReference>
<feature type="transmembrane region" description="Helical" evidence="19">
    <location>
        <begin position="60"/>
        <end position="82"/>
    </location>
</feature>
<evidence type="ECO:0000256" key="10">
    <source>
        <dbReference type="ARBA" id="ARBA00022777"/>
    </source>
</evidence>
<accession>A0AA38LJW5</accession>
<keyword evidence="13 19" id="KW-0472">Membrane</keyword>
<dbReference type="SUPFAM" id="SSF56112">
    <property type="entry name" value="Protein kinase-like (PK-like)"/>
    <property type="match status" value="1"/>
</dbReference>
<organism evidence="21 22">
    <name type="scientific">Taxus chinensis</name>
    <name type="common">Chinese yew</name>
    <name type="synonym">Taxus wallichiana var. chinensis</name>
    <dbReference type="NCBI Taxonomy" id="29808"/>
    <lineage>
        <taxon>Eukaryota</taxon>
        <taxon>Viridiplantae</taxon>
        <taxon>Streptophyta</taxon>
        <taxon>Embryophyta</taxon>
        <taxon>Tracheophyta</taxon>
        <taxon>Spermatophyta</taxon>
        <taxon>Pinopsida</taxon>
        <taxon>Pinidae</taxon>
        <taxon>Conifers II</taxon>
        <taxon>Cupressales</taxon>
        <taxon>Taxaceae</taxon>
        <taxon>Taxus</taxon>
    </lineage>
</organism>
<evidence type="ECO:0000256" key="3">
    <source>
        <dbReference type="ARBA" id="ARBA00022527"/>
    </source>
</evidence>
<dbReference type="InterPro" id="IPR001245">
    <property type="entry name" value="Ser-Thr/Tyr_kinase_cat_dom"/>
</dbReference>
<dbReference type="OMA" id="INAMEHY"/>
<evidence type="ECO:0000256" key="6">
    <source>
        <dbReference type="ARBA" id="ARBA00022692"/>
    </source>
</evidence>
<dbReference type="PROSITE" id="PS50011">
    <property type="entry name" value="PROTEIN_KINASE_DOM"/>
    <property type="match status" value="1"/>
</dbReference>
<dbReference type="SUPFAM" id="SSF52058">
    <property type="entry name" value="L domain-like"/>
    <property type="match status" value="1"/>
</dbReference>
<evidence type="ECO:0000256" key="8">
    <source>
        <dbReference type="ARBA" id="ARBA00022737"/>
    </source>
</evidence>
<keyword evidence="11 18" id="KW-0067">ATP-binding</keyword>
<keyword evidence="4" id="KW-0433">Leucine-rich repeat</keyword>
<dbReference type="InterPro" id="IPR011009">
    <property type="entry name" value="Kinase-like_dom_sf"/>
</dbReference>
<dbReference type="InterPro" id="IPR017441">
    <property type="entry name" value="Protein_kinase_ATP_BS"/>
</dbReference>
<keyword evidence="12 19" id="KW-1133">Transmembrane helix</keyword>
<dbReference type="PROSITE" id="PS00108">
    <property type="entry name" value="PROTEIN_KINASE_ST"/>
    <property type="match status" value="1"/>
</dbReference>